<feature type="domain" description="START" evidence="3">
    <location>
        <begin position="165"/>
        <end position="354"/>
    </location>
</feature>
<dbReference type="InterPro" id="IPR051213">
    <property type="entry name" value="START_lipid_transfer"/>
</dbReference>
<feature type="compositionally biased region" description="Polar residues" evidence="1">
    <location>
        <begin position="55"/>
        <end position="83"/>
    </location>
</feature>
<dbReference type="InterPro" id="IPR023393">
    <property type="entry name" value="START-like_dom_sf"/>
</dbReference>
<evidence type="ECO:0000256" key="2">
    <source>
        <dbReference type="SAM" id="Phobius"/>
    </source>
</evidence>
<gene>
    <name evidence="4" type="ORF">TSPGSL018_18226</name>
</gene>
<protein>
    <submittedName>
        <fullName evidence="4">Bet v1-like protein</fullName>
    </submittedName>
</protein>
<evidence type="ECO:0000256" key="1">
    <source>
        <dbReference type="SAM" id="MobiDB-lite"/>
    </source>
</evidence>
<dbReference type="EMBL" id="GBEZ01008304">
    <property type="protein sequence ID" value="JAC77230.1"/>
    <property type="molecule type" value="Transcribed_RNA"/>
</dbReference>
<feature type="transmembrane region" description="Helical" evidence="2">
    <location>
        <begin position="15"/>
        <end position="35"/>
    </location>
</feature>
<evidence type="ECO:0000313" key="4">
    <source>
        <dbReference type="EMBL" id="JAC77230.1"/>
    </source>
</evidence>
<keyword evidence="2" id="KW-0812">Transmembrane</keyword>
<dbReference type="AlphaFoldDB" id="A0A061S2V6"/>
<dbReference type="SUPFAM" id="SSF55961">
    <property type="entry name" value="Bet v1-like"/>
    <property type="match status" value="1"/>
</dbReference>
<dbReference type="PANTHER" id="PTHR19308">
    <property type="entry name" value="PHOSPHATIDYLCHOLINE TRANSFER PROTEIN"/>
    <property type="match status" value="1"/>
</dbReference>
<proteinExistence type="predicted"/>
<dbReference type="GO" id="GO:0005737">
    <property type="term" value="C:cytoplasm"/>
    <property type="evidence" value="ECO:0007669"/>
    <property type="project" value="UniProtKB-ARBA"/>
</dbReference>
<dbReference type="Gene3D" id="3.30.530.20">
    <property type="match status" value="1"/>
</dbReference>
<keyword evidence="2" id="KW-1133">Transmembrane helix</keyword>
<dbReference type="Pfam" id="PF01852">
    <property type="entry name" value="START"/>
    <property type="match status" value="1"/>
</dbReference>
<sequence length="374" mass="42882">MLQSYFVSVCQHLSWWLLSSLLVWEICAFCTASFLHNGDLRSLFGFDSDKRDFDVQNSSDSGSATTESRSLDESLNSNRSSSTTHEDAGCRRRNTYRFLSSEKCHSLLSYRKFRCRTTLNSPRSEQQADLCSAWTLSTWYVTEEDLSFFQGRVESDAEVPGAGRWEEICRNSTTNIKYHASRRSLPDGTTEYMSTTITRDASAVEMLDFFLNDALRQGWDGLISHTEVLAEGDPSSREQVVRWIRTFPFSFISSREYVLGRRAFRRGDDWYGIMRSVDFPGAASESAVRVDRMYSMWRSRTVPSPFGDGGIACETVLLHYEDMKVPEQIARFTVRAGMWNFVKRMAPAMQRFVKQRRKLAGPFDDEPVAVCMDD</sequence>
<dbReference type="PROSITE" id="PS50848">
    <property type="entry name" value="START"/>
    <property type="match status" value="1"/>
</dbReference>
<dbReference type="GO" id="GO:0008289">
    <property type="term" value="F:lipid binding"/>
    <property type="evidence" value="ECO:0007669"/>
    <property type="project" value="InterPro"/>
</dbReference>
<feature type="region of interest" description="Disordered" evidence="1">
    <location>
        <begin position="54"/>
        <end position="88"/>
    </location>
</feature>
<accession>A0A061S2V6</accession>
<organism evidence="4">
    <name type="scientific">Tetraselmis sp. GSL018</name>
    <dbReference type="NCBI Taxonomy" id="582737"/>
    <lineage>
        <taxon>Eukaryota</taxon>
        <taxon>Viridiplantae</taxon>
        <taxon>Chlorophyta</taxon>
        <taxon>core chlorophytes</taxon>
        <taxon>Chlorodendrophyceae</taxon>
        <taxon>Chlorodendrales</taxon>
        <taxon>Chlorodendraceae</taxon>
        <taxon>Tetraselmis</taxon>
    </lineage>
</organism>
<reference evidence="4" key="1">
    <citation type="submission" date="2014-05" db="EMBL/GenBank/DDBJ databases">
        <title>The transcriptome of the halophilic microalga Tetraselmis sp. GSL018 isolated from the Great Salt Lake, Utah.</title>
        <authorList>
            <person name="Jinkerson R.E."/>
            <person name="D'Adamo S."/>
            <person name="Posewitz M.C."/>
        </authorList>
    </citation>
    <scope>NUCLEOTIDE SEQUENCE</scope>
    <source>
        <strain evidence="4">GSL018</strain>
    </source>
</reference>
<evidence type="ECO:0000259" key="3">
    <source>
        <dbReference type="PROSITE" id="PS50848"/>
    </source>
</evidence>
<dbReference type="PANTHER" id="PTHR19308:SF39">
    <property type="entry name" value="PHOSPHATIDYLCHOLINE TRANSFER PROTEIN"/>
    <property type="match status" value="1"/>
</dbReference>
<dbReference type="InterPro" id="IPR002913">
    <property type="entry name" value="START_lipid-bd_dom"/>
</dbReference>
<keyword evidence="2" id="KW-0472">Membrane</keyword>
<name>A0A061S2V6_9CHLO</name>